<accession>A0A4Y3WFV0</accession>
<gene>
    <name evidence="1" type="ORF">NWI01_29330</name>
</gene>
<name>A0A4Y3WFV0_NITWI</name>
<dbReference type="AlphaFoldDB" id="A0A4Y3WFV0"/>
<proteinExistence type="predicted"/>
<dbReference type="EMBL" id="BJNF01000087">
    <property type="protein sequence ID" value="GEC17041.1"/>
    <property type="molecule type" value="Genomic_DNA"/>
</dbReference>
<protein>
    <submittedName>
        <fullName evidence="1">Uncharacterized protein</fullName>
    </submittedName>
</protein>
<sequence length="61" mass="6419">MRLVSVAQCQKRSPADSEAAAINTLEAADLNPFGRLTIRRGSAGASVNMPSLTDTISLDMV</sequence>
<evidence type="ECO:0000313" key="2">
    <source>
        <dbReference type="Proteomes" id="UP000318825"/>
    </source>
</evidence>
<dbReference type="Proteomes" id="UP000318825">
    <property type="component" value="Unassembled WGS sequence"/>
</dbReference>
<evidence type="ECO:0000313" key="1">
    <source>
        <dbReference type="EMBL" id="GEC17041.1"/>
    </source>
</evidence>
<comment type="caution">
    <text evidence="1">The sequence shown here is derived from an EMBL/GenBank/DDBJ whole genome shotgun (WGS) entry which is preliminary data.</text>
</comment>
<reference evidence="1 2" key="1">
    <citation type="submission" date="2019-06" db="EMBL/GenBank/DDBJ databases">
        <title>Whole genome shotgun sequence of Nitrobacter winogradskyi NBRC 14297.</title>
        <authorList>
            <person name="Hosoyama A."/>
            <person name="Uohara A."/>
            <person name="Ohji S."/>
            <person name="Ichikawa N."/>
        </authorList>
    </citation>
    <scope>NUCLEOTIDE SEQUENCE [LARGE SCALE GENOMIC DNA]</scope>
    <source>
        <strain evidence="1 2">NBRC 14297</strain>
    </source>
</reference>
<organism evidence="1 2">
    <name type="scientific">Nitrobacter winogradskyi</name>
    <name type="common">Nitrobacter agilis</name>
    <dbReference type="NCBI Taxonomy" id="913"/>
    <lineage>
        <taxon>Bacteria</taxon>
        <taxon>Pseudomonadati</taxon>
        <taxon>Pseudomonadota</taxon>
        <taxon>Alphaproteobacteria</taxon>
        <taxon>Hyphomicrobiales</taxon>
        <taxon>Nitrobacteraceae</taxon>
        <taxon>Nitrobacter</taxon>
    </lineage>
</organism>